<feature type="domain" description="4Fe-4S ferredoxin-type" evidence="9">
    <location>
        <begin position="364"/>
        <end position="385"/>
    </location>
</feature>
<accession>A0ABQ4SZR8</accession>
<dbReference type="Pfam" id="PF02589">
    <property type="entry name" value="LUD_dom"/>
    <property type="match status" value="1"/>
</dbReference>
<evidence type="ECO:0000256" key="8">
    <source>
        <dbReference type="SAM" id="MobiDB-lite"/>
    </source>
</evidence>
<evidence type="ECO:0000256" key="6">
    <source>
        <dbReference type="ARBA" id="ARBA00023004"/>
    </source>
</evidence>
<keyword evidence="11" id="KW-1185">Reference proteome</keyword>
<evidence type="ECO:0000259" key="9">
    <source>
        <dbReference type="PROSITE" id="PS51379"/>
    </source>
</evidence>
<keyword evidence="2" id="KW-0004">4Fe-4S</keyword>
<name>A0ABQ4SZR8_9HYPH</name>
<reference evidence="10" key="2">
    <citation type="submission" date="2021-08" db="EMBL/GenBank/DDBJ databases">
        <authorList>
            <person name="Tani A."/>
            <person name="Ola A."/>
            <person name="Ogura Y."/>
            <person name="Katsura K."/>
            <person name="Hayashi T."/>
        </authorList>
    </citation>
    <scope>NUCLEOTIDE SEQUENCE</scope>
    <source>
        <strain evidence="10">LMG 23639</strain>
    </source>
</reference>
<keyword evidence="4" id="KW-0677">Repeat</keyword>
<dbReference type="InterPro" id="IPR024569">
    <property type="entry name" value="LutB_C"/>
</dbReference>
<dbReference type="EMBL" id="BPQR01000043">
    <property type="protein sequence ID" value="GJE07269.1"/>
    <property type="molecule type" value="Genomic_DNA"/>
</dbReference>
<evidence type="ECO:0000256" key="4">
    <source>
        <dbReference type="ARBA" id="ARBA00022737"/>
    </source>
</evidence>
<comment type="caution">
    <text evidence="10">The sequence shown here is derived from an EMBL/GenBank/DDBJ whole genome shotgun (WGS) entry which is preliminary data.</text>
</comment>
<proteinExistence type="predicted"/>
<dbReference type="Gene3D" id="1.10.1060.10">
    <property type="entry name" value="Alpha-helical ferredoxin"/>
    <property type="match status" value="1"/>
</dbReference>
<feature type="compositionally biased region" description="Basic and acidic residues" evidence="8">
    <location>
        <begin position="53"/>
        <end position="71"/>
    </location>
</feature>
<dbReference type="SUPFAM" id="SSF46548">
    <property type="entry name" value="alpha-helical ferredoxin"/>
    <property type="match status" value="1"/>
</dbReference>
<gene>
    <name evidence="10" type="primary">lutB</name>
    <name evidence="10" type="ORF">AOPFMNJM_2595</name>
</gene>
<keyword evidence="7" id="KW-0411">Iron-sulfur</keyword>
<dbReference type="RefSeq" id="WP_238276385.1">
    <property type="nucleotide sequence ID" value="NZ_BPQR01000043.1"/>
</dbReference>
<keyword evidence="5" id="KW-0249">Electron transport</keyword>
<dbReference type="SUPFAM" id="SSF100950">
    <property type="entry name" value="NagB/RpiA/CoA transferase-like"/>
    <property type="match status" value="1"/>
</dbReference>
<feature type="region of interest" description="Disordered" evidence="8">
    <location>
        <begin position="1"/>
        <end position="71"/>
    </location>
</feature>
<keyword evidence="1" id="KW-0813">Transport</keyword>
<dbReference type="InterPro" id="IPR037171">
    <property type="entry name" value="NagB/RpiA_transferase-like"/>
</dbReference>
<protein>
    <submittedName>
        <fullName evidence="10">Lactate utilization protein B</fullName>
    </submittedName>
</protein>
<evidence type="ECO:0000256" key="3">
    <source>
        <dbReference type="ARBA" id="ARBA00022723"/>
    </source>
</evidence>
<evidence type="ECO:0000313" key="10">
    <source>
        <dbReference type="EMBL" id="GJE07269.1"/>
    </source>
</evidence>
<dbReference type="Gene3D" id="3.40.50.10420">
    <property type="entry name" value="NagB/RpiA/CoA transferase-like"/>
    <property type="match status" value="1"/>
</dbReference>
<dbReference type="InterPro" id="IPR017900">
    <property type="entry name" value="4Fe4S_Fe_S_CS"/>
</dbReference>
<dbReference type="PROSITE" id="PS51379">
    <property type="entry name" value="4FE4S_FER_2"/>
    <property type="match status" value="1"/>
</dbReference>
<sequence length="532" mass="58813">MSSASDELRPRGAEERLVNPEVAKAGDESERGQDGGRLAHAEGASRPLSAEPAARREREPQPRGAKIRGDRPIDQAEAAERFLAAPLHQKAHDERLWDLRKKRDAAAHGIPEWEELRELASQIKAHTLSNLDTYLEQFEAAAKANGVHVHWAADGAEHNRIVHAIMRDHGARTLIKSKSMLTEECGFRHYMAGVGIEIIETDLGERIQQLDAEEPSHIVVPAVHKTRLDVAEVFARTLGTDPDNDDVHYLAESQRETTRPHILSADAGMTGCNFAVAETGSVVTCTNEGNADLSGNVPKLQIHSIGIEKLIPRIEYLGVFIRLLSRSALGSPITQYTSHFRGPRAGTEMHMVLVDNGRSARLGMEEFWTSLKCIRCAACMNTCPVYRRSGGLSYGATYAGPIGLIIDPTYNKRKYSTLPFSSTMNGSCTNVCPVKINIHEQIFAWRKVLAEEHYIPALKQGMMKAAGAVLARPAAYRAAIGAADSALKVLPRFAVYNPLNTWGKKREMPEAPRETFHAWYKRERLKKTGQDA</sequence>
<organism evidence="10 11">
    <name type="scientific">Methylobacterium jeotgali</name>
    <dbReference type="NCBI Taxonomy" id="381630"/>
    <lineage>
        <taxon>Bacteria</taxon>
        <taxon>Pseudomonadati</taxon>
        <taxon>Pseudomonadota</taxon>
        <taxon>Alphaproteobacteria</taxon>
        <taxon>Hyphomicrobiales</taxon>
        <taxon>Methylobacteriaceae</taxon>
        <taxon>Methylobacterium</taxon>
    </lineage>
</organism>
<dbReference type="PANTHER" id="PTHR47153">
    <property type="entry name" value="LACTATE UTILIZATION PROTEIN B"/>
    <property type="match status" value="1"/>
</dbReference>
<evidence type="ECO:0000256" key="2">
    <source>
        <dbReference type="ARBA" id="ARBA00022485"/>
    </source>
</evidence>
<evidence type="ECO:0000256" key="7">
    <source>
        <dbReference type="ARBA" id="ARBA00023014"/>
    </source>
</evidence>
<dbReference type="InterPro" id="IPR003741">
    <property type="entry name" value="LUD_dom"/>
</dbReference>
<keyword evidence="6" id="KW-0408">Iron</keyword>
<feature type="compositionally biased region" description="Basic and acidic residues" evidence="8">
    <location>
        <begin position="1"/>
        <end position="40"/>
    </location>
</feature>
<evidence type="ECO:0000256" key="5">
    <source>
        <dbReference type="ARBA" id="ARBA00022982"/>
    </source>
</evidence>
<dbReference type="InterPro" id="IPR024185">
    <property type="entry name" value="FTHF_cligase-like_sf"/>
</dbReference>
<reference evidence="10" key="1">
    <citation type="journal article" date="2021" name="Front. Microbiol.">
        <title>Comprehensive Comparative Genomics and Phenotyping of Methylobacterium Species.</title>
        <authorList>
            <person name="Alessa O."/>
            <person name="Ogura Y."/>
            <person name="Fujitani Y."/>
            <person name="Takami H."/>
            <person name="Hayashi T."/>
            <person name="Sahin N."/>
            <person name="Tani A."/>
        </authorList>
    </citation>
    <scope>NUCLEOTIDE SEQUENCE</scope>
    <source>
        <strain evidence="10">LMG 23639</strain>
    </source>
</reference>
<evidence type="ECO:0000313" key="11">
    <source>
        <dbReference type="Proteomes" id="UP001055102"/>
    </source>
</evidence>
<evidence type="ECO:0000256" key="1">
    <source>
        <dbReference type="ARBA" id="ARBA00022448"/>
    </source>
</evidence>
<dbReference type="Proteomes" id="UP001055102">
    <property type="component" value="Unassembled WGS sequence"/>
</dbReference>
<dbReference type="Pfam" id="PF13183">
    <property type="entry name" value="Fer4_8"/>
    <property type="match status" value="1"/>
</dbReference>
<dbReference type="PROSITE" id="PS00198">
    <property type="entry name" value="4FE4S_FER_1"/>
    <property type="match status" value="1"/>
</dbReference>
<dbReference type="Pfam" id="PF11870">
    <property type="entry name" value="LutB_C"/>
    <property type="match status" value="1"/>
</dbReference>
<dbReference type="PANTHER" id="PTHR47153:SF2">
    <property type="entry name" value="LACTATE UTILIZATION PROTEIN B"/>
    <property type="match status" value="1"/>
</dbReference>
<keyword evidence="3" id="KW-0479">Metal-binding</keyword>
<dbReference type="InterPro" id="IPR004452">
    <property type="entry name" value="LutB/LldF"/>
</dbReference>
<dbReference type="InterPro" id="IPR017896">
    <property type="entry name" value="4Fe4S_Fe-S-bd"/>
</dbReference>
<dbReference type="InterPro" id="IPR009051">
    <property type="entry name" value="Helical_ferredxn"/>
</dbReference>